<proteinExistence type="predicted"/>
<dbReference type="InterPro" id="IPR001647">
    <property type="entry name" value="HTH_TetR"/>
</dbReference>
<dbReference type="PANTHER" id="PTHR30055:SF234">
    <property type="entry name" value="HTH-TYPE TRANSCRIPTIONAL REGULATOR BETI"/>
    <property type="match status" value="1"/>
</dbReference>
<feature type="domain" description="HTH tetR-type" evidence="5">
    <location>
        <begin position="2"/>
        <end position="62"/>
    </location>
</feature>
<evidence type="ECO:0000256" key="1">
    <source>
        <dbReference type="ARBA" id="ARBA00023015"/>
    </source>
</evidence>
<dbReference type="PANTHER" id="PTHR30055">
    <property type="entry name" value="HTH-TYPE TRANSCRIPTIONAL REGULATOR RUTR"/>
    <property type="match status" value="1"/>
</dbReference>
<dbReference type="Proteomes" id="UP000822993">
    <property type="component" value="Unassembled WGS sequence"/>
</dbReference>
<comment type="caution">
    <text evidence="6">The sequence shown here is derived from an EMBL/GenBank/DDBJ whole genome shotgun (WGS) entry which is preliminary data.</text>
</comment>
<organism evidence="6 7">
    <name type="scientific">Oerskovia douganii</name>
    <dbReference type="NCBI Taxonomy" id="2762210"/>
    <lineage>
        <taxon>Bacteria</taxon>
        <taxon>Bacillati</taxon>
        <taxon>Actinomycetota</taxon>
        <taxon>Actinomycetes</taxon>
        <taxon>Micrococcales</taxon>
        <taxon>Cellulomonadaceae</taxon>
        <taxon>Oerskovia</taxon>
    </lineage>
</organism>
<dbReference type="AlphaFoldDB" id="A0A9D5Z0D5"/>
<keyword evidence="1" id="KW-0805">Transcription regulation</keyword>
<dbReference type="InterPro" id="IPR050109">
    <property type="entry name" value="HTH-type_TetR-like_transc_reg"/>
</dbReference>
<dbReference type="PROSITE" id="PS50977">
    <property type="entry name" value="HTH_TETR_2"/>
    <property type="match status" value="1"/>
</dbReference>
<keyword evidence="3" id="KW-0804">Transcription</keyword>
<dbReference type="Gene3D" id="1.10.357.10">
    <property type="entry name" value="Tetracycline Repressor, domain 2"/>
    <property type="match status" value="1"/>
</dbReference>
<protein>
    <submittedName>
        <fullName evidence="6">TetR/AcrR family transcriptional regulator</fullName>
    </submittedName>
</protein>
<dbReference type="GO" id="GO:0000976">
    <property type="term" value="F:transcription cis-regulatory region binding"/>
    <property type="evidence" value="ECO:0007669"/>
    <property type="project" value="TreeGrafter"/>
</dbReference>
<gene>
    <name evidence="6" type="ORF">H9623_14025</name>
</gene>
<dbReference type="Pfam" id="PF00440">
    <property type="entry name" value="TetR_N"/>
    <property type="match status" value="1"/>
</dbReference>
<dbReference type="InterPro" id="IPR009057">
    <property type="entry name" value="Homeodomain-like_sf"/>
</dbReference>
<keyword evidence="7" id="KW-1185">Reference proteome</keyword>
<evidence type="ECO:0000313" key="6">
    <source>
        <dbReference type="EMBL" id="MBE7701411.1"/>
    </source>
</evidence>
<keyword evidence="2 4" id="KW-0238">DNA-binding</keyword>
<dbReference type="EMBL" id="JACSPN010000019">
    <property type="protein sequence ID" value="MBE7701411.1"/>
    <property type="molecule type" value="Genomic_DNA"/>
</dbReference>
<name>A0A9D5Z0D5_9CELL</name>
<evidence type="ECO:0000256" key="4">
    <source>
        <dbReference type="PROSITE-ProRule" id="PRU00335"/>
    </source>
</evidence>
<reference evidence="6 7" key="1">
    <citation type="submission" date="2020-08" db="EMBL/GenBank/DDBJ databases">
        <title>A Genomic Blueprint of the Chicken Gut Microbiome.</title>
        <authorList>
            <person name="Gilroy R."/>
            <person name="Ravi A."/>
            <person name="Getino M."/>
            <person name="Pursley I."/>
            <person name="Horton D.L."/>
            <person name="Alikhan N.-F."/>
            <person name="Baker D."/>
            <person name="Gharbi K."/>
            <person name="Hall N."/>
            <person name="Watson M."/>
            <person name="Adriaenssens E.M."/>
            <person name="Foster-Nyarko E."/>
            <person name="Jarju S."/>
            <person name="Secka A."/>
            <person name="Antonio M."/>
            <person name="Oren A."/>
            <person name="Chaudhuri R."/>
            <person name="La Ragione R.M."/>
            <person name="Hildebrand F."/>
            <person name="Pallen M.J."/>
        </authorList>
    </citation>
    <scope>NUCLEOTIDE SEQUENCE [LARGE SCALE GENOMIC DNA]</scope>
    <source>
        <strain evidence="6 7">Sa1BUA8</strain>
    </source>
</reference>
<evidence type="ECO:0000256" key="3">
    <source>
        <dbReference type="ARBA" id="ARBA00023163"/>
    </source>
</evidence>
<sequence>MREKEKRIFEAASTLFDQRDFQHVVTQEISERADVAVGTLFRYAASKGELLLMVYNEHLREAVAAGERASTGIDDPADAVVALVAPILVESSKHAQNAAAYQRELLFGSPEEKYRIEGLALVEGLEARIAERLVAAASPAPGASGTGPGPAVEVPDAVGQDASRAARSVFAVLHLLLAQASTGVHPSRDASVELDAQVRQIVRGFLATVAPAPTP</sequence>
<dbReference type="GO" id="GO:0003700">
    <property type="term" value="F:DNA-binding transcription factor activity"/>
    <property type="evidence" value="ECO:0007669"/>
    <property type="project" value="TreeGrafter"/>
</dbReference>
<accession>A0A9D5Z0D5</accession>
<evidence type="ECO:0000259" key="5">
    <source>
        <dbReference type="PROSITE" id="PS50977"/>
    </source>
</evidence>
<evidence type="ECO:0000256" key="2">
    <source>
        <dbReference type="ARBA" id="ARBA00023125"/>
    </source>
</evidence>
<feature type="DNA-binding region" description="H-T-H motif" evidence="4">
    <location>
        <begin position="25"/>
        <end position="44"/>
    </location>
</feature>
<evidence type="ECO:0000313" key="7">
    <source>
        <dbReference type="Proteomes" id="UP000822993"/>
    </source>
</evidence>
<dbReference type="SUPFAM" id="SSF46689">
    <property type="entry name" value="Homeodomain-like"/>
    <property type="match status" value="1"/>
</dbReference>